<dbReference type="InterPro" id="IPR050245">
    <property type="entry name" value="PrsA_foldase"/>
</dbReference>
<comment type="similarity">
    <text evidence="2">Belongs to the PpiC/parvulin rotamase family.</text>
</comment>
<evidence type="ECO:0000259" key="8">
    <source>
        <dbReference type="Pfam" id="PF13145"/>
    </source>
</evidence>
<dbReference type="Pfam" id="PF13145">
    <property type="entry name" value="Rotamase_2"/>
    <property type="match status" value="1"/>
</dbReference>
<evidence type="ECO:0000313" key="10">
    <source>
        <dbReference type="Proteomes" id="UP001238334"/>
    </source>
</evidence>
<dbReference type="Gene3D" id="3.10.50.40">
    <property type="match status" value="1"/>
</dbReference>
<evidence type="ECO:0000256" key="7">
    <source>
        <dbReference type="ARBA" id="ARBA00031484"/>
    </source>
</evidence>
<evidence type="ECO:0000256" key="6">
    <source>
        <dbReference type="ARBA" id="ARBA00030642"/>
    </source>
</evidence>
<evidence type="ECO:0000256" key="3">
    <source>
        <dbReference type="ARBA" id="ARBA00013194"/>
    </source>
</evidence>
<keyword evidence="5" id="KW-0697">Rotamase</keyword>
<dbReference type="EMBL" id="CP127247">
    <property type="protein sequence ID" value="WIY24431.1"/>
    <property type="molecule type" value="Genomic_DNA"/>
</dbReference>
<dbReference type="InterPro" id="IPR046357">
    <property type="entry name" value="PPIase_dom_sf"/>
</dbReference>
<gene>
    <name evidence="9" type="ORF">QPJ95_17925</name>
</gene>
<dbReference type="KEGG" id="ppso:QPJ95_17925"/>
<dbReference type="RefSeq" id="WP_270920804.1">
    <property type="nucleotide sequence ID" value="NZ_CP127247.1"/>
</dbReference>
<dbReference type="AlphaFoldDB" id="A0A9Y2KWG8"/>
<keyword evidence="10" id="KW-1185">Reference proteome</keyword>
<dbReference type="Proteomes" id="UP001238334">
    <property type="component" value="Chromosome"/>
</dbReference>
<comment type="catalytic activity">
    <reaction evidence="1">
        <text>[protein]-peptidylproline (omega=180) = [protein]-peptidylproline (omega=0)</text>
        <dbReference type="Rhea" id="RHEA:16237"/>
        <dbReference type="Rhea" id="RHEA-COMP:10747"/>
        <dbReference type="Rhea" id="RHEA-COMP:10748"/>
        <dbReference type="ChEBI" id="CHEBI:83833"/>
        <dbReference type="ChEBI" id="CHEBI:83834"/>
        <dbReference type="EC" id="5.2.1.8"/>
    </reaction>
</comment>
<organism evidence="9 10">
    <name type="scientific">Parasedimentitalea psychrophila</name>
    <dbReference type="NCBI Taxonomy" id="2997337"/>
    <lineage>
        <taxon>Bacteria</taxon>
        <taxon>Pseudomonadati</taxon>
        <taxon>Pseudomonadota</taxon>
        <taxon>Alphaproteobacteria</taxon>
        <taxon>Rhodobacterales</taxon>
        <taxon>Paracoccaceae</taxon>
        <taxon>Parasedimentitalea</taxon>
    </lineage>
</organism>
<evidence type="ECO:0000313" key="9">
    <source>
        <dbReference type="EMBL" id="WIY24431.1"/>
    </source>
</evidence>
<evidence type="ECO:0000256" key="4">
    <source>
        <dbReference type="ARBA" id="ARBA00018370"/>
    </source>
</evidence>
<dbReference type="Gene3D" id="1.10.4030.10">
    <property type="entry name" value="Porin chaperone SurA, peptide-binding domain"/>
    <property type="match status" value="1"/>
</dbReference>
<evidence type="ECO:0000256" key="5">
    <source>
        <dbReference type="ARBA" id="ARBA00023110"/>
    </source>
</evidence>
<keyword evidence="9" id="KW-0413">Isomerase</keyword>
<dbReference type="InterPro" id="IPR000297">
    <property type="entry name" value="PPIase_PpiC"/>
</dbReference>
<accession>A0A9Y2KWG8</accession>
<name>A0A9Y2KWG8_9RHOB</name>
<dbReference type="PANTHER" id="PTHR47245">
    <property type="entry name" value="PEPTIDYLPROLYL ISOMERASE"/>
    <property type="match status" value="1"/>
</dbReference>
<dbReference type="PANTHER" id="PTHR47245:SF2">
    <property type="entry name" value="PEPTIDYL-PROLYL CIS-TRANS ISOMERASE HP_0175-RELATED"/>
    <property type="match status" value="1"/>
</dbReference>
<reference evidence="9 10" key="1">
    <citation type="submission" date="2023-06" db="EMBL/GenBank/DDBJ databases">
        <title>Parasedimentitalea psychrophila sp. nov., a psychrophilic bacterium isolated from deep-sea sediment.</title>
        <authorList>
            <person name="Li A."/>
        </authorList>
    </citation>
    <scope>NUCLEOTIDE SEQUENCE [LARGE SCALE GENOMIC DNA]</scope>
    <source>
        <strain evidence="9 10">QS115</strain>
    </source>
</reference>
<protein>
    <recommendedName>
        <fullName evidence="4">Parvulin-like PPIase</fullName>
        <ecNumber evidence="3">5.2.1.8</ecNumber>
    </recommendedName>
    <alternativeName>
        <fullName evidence="6">Peptidyl-prolyl cis-trans isomerase plp</fullName>
    </alternativeName>
    <alternativeName>
        <fullName evidence="7">Rotamase plp</fullName>
    </alternativeName>
</protein>
<sequence length="276" mass="30709">MISRIVKEPLVHFLLIGGLIFAAYSVFDDRPTAPTSQQIVITQADLSALSAQFESVWKRKPQPQEFSSMIEEMIRDRVLVNAALDLGMDQGDTVINRRLRQKMEFFAASIAEAVEPEDGELEAFYQANSQNYQIPPQFALEQFYLGDRAAANTVASALAALKNGTDPERFRHPSLLPERVEMSSMRVLDSAFGTGFAASLESLSIGEWSGPVKSGYGLHLVRLTGKSPTTHPALEQVADKVFQDWQSSKRQEVLDQYYQSLRQGYEITLPTADDAS</sequence>
<dbReference type="InterPro" id="IPR027304">
    <property type="entry name" value="Trigger_fact/SurA_dom_sf"/>
</dbReference>
<evidence type="ECO:0000256" key="1">
    <source>
        <dbReference type="ARBA" id="ARBA00000971"/>
    </source>
</evidence>
<feature type="domain" description="PpiC" evidence="8">
    <location>
        <begin position="116"/>
        <end position="239"/>
    </location>
</feature>
<proteinExistence type="inferred from homology"/>
<dbReference type="GO" id="GO:0003755">
    <property type="term" value="F:peptidyl-prolyl cis-trans isomerase activity"/>
    <property type="evidence" value="ECO:0007669"/>
    <property type="project" value="UniProtKB-KW"/>
</dbReference>
<dbReference type="EC" id="5.2.1.8" evidence="3"/>
<evidence type="ECO:0000256" key="2">
    <source>
        <dbReference type="ARBA" id="ARBA00007656"/>
    </source>
</evidence>
<dbReference type="SUPFAM" id="SSF109998">
    <property type="entry name" value="Triger factor/SurA peptide-binding domain-like"/>
    <property type="match status" value="1"/>
</dbReference>